<evidence type="ECO:0000313" key="6">
    <source>
        <dbReference type="Proteomes" id="UP000193090"/>
    </source>
</evidence>
<dbReference type="PANTHER" id="PTHR30535:SF34">
    <property type="entry name" value="MOLYBDATE-BINDING PROTEIN MOLA"/>
    <property type="match status" value="1"/>
</dbReference>
<dbReference type="PANTHER" id="PTHR30535">
    <property type="entry name" value="VITAMIN B12-BINDING PROTEIN"/>
    <property type="match status" value="1"/>
</dbReference>
<dbReference type="GO" id="GO:0071281">
    <property type="term" value="P:cellular response to iron ion"/>
    <property type="evidence" value="ECO:0007669"/>
    <property type="project" value="TreeGrafter"/>
</dbReference>
<comment type="caution">
    <text evidence="5">The sequence shown here is derived from an EMBL/GenBank/DDBJ whole genome shotgun (WGS) entry which is preliminary data.</text>
</comment>
<gene>
    <name evidence="5" type="ORF">AWC30_01560</name>
</gene>
<evidence type="ECO:0000256" key="2">
    <source>
        <dbReference type="SAM" id="MobiDB-lite"/>
    </source>
</evidence>
<dbReference type="AlphaFoldDB" id="A0A1X2EQS7"/>
<dbReference type="STRING" id="1798.AWC30_01560"/>
<evidence type="ECO:0000256" key="3">
    <source>
        <dbReference type="SAM" id="SignalP"/>
    </source>
</evidence>
<protein>
    <submittedName>
        <fullName evidence="5">ABC transporter substrate-binding protein</fullName>
    </submittedName>
</protein>
<feature type="compositionally biased region" description="Low complexity" evidence="2">
    <location>
        <begin position="30"/>
        <end position="45"/>
    </location>
</feature>
<keyword evidence="6" id="KW-1185">Reference proteome</keyword>
<dbReference type="PROSITE" id="PS50983">
    <property type="entry name" value="FE_B12_PBP"/>
    <property type="match status" value="1"/>
</dbReference>
<feature type="region of interest" description="Disordered" evidence="2">
    <location>
        <begin position="25"/>
        <end position="45"/>
    </location>
</feature>
<dbReference type="InterPro" id="IPR002491">
    <property type="entry name" value="ABC_transptr_periplasmic_BD"/>
</dbReference>
<dbReference type="Gene3D" id="3.40.50.1980">
    <property type="entry name" value="Nitrogenase molybdenum iron protein domain"/>
    <property type="match status" value="2"/>
</dbReference>
<dbReference type="PROSITE" id="PS51257">
    <property type="entry name" value="PROKAR_LIPOPROTEIN"/>
    <property type="match status" value="1"/>
</dbReference>
<dbReference type="OrthoDB" id="9812528at2"/>
<name>A0A1X2EQS7_9MYCO</name>
<dbReference type="Proteomes" id="UP000193090">
    <property type="component" value="Unassembled WGS sequence"/>
</dbReference>
<sequence length="409" mass="43414">MSRSFRTAAAVTGCLAVLATACGTPAGEDSTVSSTTTPTTTATKSTDGDCITDFDPHTDYFPTKSTVVDATNFTLRYHKSYQVLTVNQPYPGGAPQSYVLVHCGAPDPELTGDLADAPRIEVPVDSVYSGSTTQLGMFAELDKTGLVTGVAGADNVVNDKIRGRINDGDVLDFAPGGQINTELVATERPDVLLTDGLDNPGYAKIADAGTAVVADAEWLENTPLGRAEWVKVIAALTGAEEKAAETYGRLRNDYEVLVDKAAAAPPVQVLPGTMDQGTWSMPTGREYTGRLIVDAGGAYRWAEDPGTNLKLSFEAVYAEAGQAPVWLVNTDWETLADALAADNRYGELAAVRDGAVWSADKAIGPAGGNDYWERGVARPDLVLADLIAILHPDLQPDHAFEFYRQVPRG</sequence>
<comment type="similarity">
    <text evidence="1">Belongs to the bacterial solute-binding protein 8 family.</text>
</comment>
<dbReference type="InterPro" id="IPR050902">
    <property type="entry name" value="ABC_Transporter_SBP"/>
</dbReference>
<dbReference type="EMBL" id="LQPZ01000004">
    <property type="protein sequence ID" value="ORX08591.1"/>
    <property type="molecule type" value="Genomic_DNA"/>
</dbReference>
<organism evidence="5 6">
    <name type="scientific">Mycolicibacillus trivialis</name>
    <dbReference type="NCBI Taxonomy" id="1798"/>
    <lineage>
        <taxon>Bacteria</taxon>
        <taxon>Bacillati</taxon>
        <taxon>Actinomycetota</taxon>
        <taxon>Actinomycetes</taxon>
        <taxon>Mycobacteriales</taxon>
        <taxon>Mycobacteriaceae</taxon>
        <taxon>Mycolicibacillus</taxon>
    </lineage>
</organism>
<evidence type="ECO:0000256" key="1">
    <source>
        <dbReference type="ARBA" id="ARBA00008814"/>
    </source>
</evidence>
<feature type="signal peptide" evidence="3">
    <location>
        <begin position="1"/>
        <end position="26"/>
    </location>
</feature>
<feature type="chain" id="PRO_5038530473" evidence="3">
    <location>
        <begin position="27"/>
        <end position="409"/>
    </location>
</feature>
<reference evidence="5 6" key="1">
    <citation type="submission" date="2016-01" db="EMBL/GenBank/DDBJ databases">
        <title>The new phylogeny of the genus Mycobacterium.</title>
        <authorList>
            <person name="Tarcisio F."/>
            <person name="Conor M."/>
            <person name="Antonella G."/>
            <person name="Elisabetta G."/>
            <person name="Giulia F.S."/>
            <person name="Sara T."/>
            <person name="Anna F."/>
            <person name="Clotilde B."/>
            <person name="Roberto B."/>
            <person name="Veronica D.S."/>
            <person name="Fabio R."/>
            <person name="Monica P."/>
            <person name="Olivier J."/>
            <person name="Enrico T."/>
            <person name="Nicola S."/>
        </authorList>
    </citation>
    <scope>NUCLEOTIDE SEQUENCE [LARGE SCALE GENOMIC DNA]</scope>
    <source>
        <strain evidence="5 6">DSM 44153</strain>
    </source>
</reference>
<dbReference type="SUPFAM" id="SSF53807">
    <property type="entry name" value="Helical backbone' metal receptor"/>
    <property type="match status" value="1"/>
</dbReference>
<dbReference type="RefSeq" id="WP_085107259.1">
    <property type="nucleotide sequence ID" value="NZ_JACKSN010000106.1"/>
</dbReference>
<accession>A0A1X2EQS7</accession>
<keyword evidence="3" id="KW-0732">Signal</keyword>
<evidence type="ECO:0000313" key="5">
    <source>
        <dbReference type="EMBL" id="ORX08591.1"/>
    </source>
</evidence>
<feature type="domain" description="Fe/B12 periplasmic-binding" evidence="4">
    <location>
        <begin position="126"/>
        <end position="394"/>
    </location>
</feature>
<proteinExistence type="inferred from homology"/>
<evidence type="ECO:0000259" key="4">
    <source>
        <dbReference type="PROSITE" id="PS50983"/>
    </source>
</evidence>
<dbReference type="Pfam" id="PF01497">
    <property type="entry name" value="Peripla_BP_2"/>
    <property type="match status" value="1"/>
</dbReference>